<keyword evidence="8" id="KW-1185">Reference proteome</keyword>
<dbReference type="InterPro" id="IPR009057">
    <property type="entry name" value="Homeodomain-like_sf"/>
</dbReference>
<dbReference type="Proteomes" id="UP001519295">
    <property type="component" value="Unassembled WGS sequence"/>
</dbReference>
<dbReference type="InterPro" id="IPR036271">
    <property type="entry name" value="Tet_transcr_reg_TetR-rel_C_sf"/>
</dbReference>
<organism evidence="7 8">
    <name type="scientific">Pseudonocardia parietis</name>
    <dbReference type="NCBI Taxonomy" id="570936"/>
    <lineage>
        <taxon>Bacteria</taxon>
        <taxon>Bacillati</taxon>
        <taxon>Actinomycetota</taxon>
        <taxon>Actinomycetes</taxon>
        <taxon>Pseudonocardiales</taxon>
        <taxon>Pseudonocardiaceae</taxon>
        <taxon>Pseudonocardia</taxon>
    </lineage>
</organism>
<feature type="compositionally biased region" description="Pro residues" evidence="5">
    <location>
        <begin position="208"/>
        <end position="218"/>
    </location>
</feature>
<evidence type="ECO:0000256" key="4">
    <source>
        <dbReference type="PROSITE-ProRule" id="PRU00335"/>
    </source>
</evidence>
<reference evidence="7 8" key="1">
    <citation type="submission" date="2021-03" db="EMBL/GenBank/DDBJ databases">
        <title>Sequencing the genomes of 1000 actinobacteria strains.</title>
        <authorList>
            <person name="Klenk H.-P."/>
        </authorList>
    </citation>
    <scope>NUCLEOTIDE SEQUENCE [LARGE SCALE GENOMIC DNA]</scope>
    <source>
        <strain evidence="7 8">DSM 45256</strain>
    </source>
</reference>
<keyword evidence="3" id="KW-0804">Transcription</keyword>
<feature type="DNA-binding region" description="H-T-H motif" evidence="4">
    <location>
        <begin position="24"/>
        <end position="43"/>
    </location>
</feature>
<name>A0ABS4VMZ3_9PSEU</name>
<dbReference type="PROSITE" id="PS50977">
    <property type="entry name" value="HTH_TETR_2"/>
    <property type="match status" value="1"/>
</dbReference>
<dbReference type="Pfam" id="PF00440">
    <property type="entry name" value="TetR_N"/>
    <property type="match status" value="1"/>
</dbReference>
<accession>A0ABS4VMZ3</accession>
<evidence type="ECO:0000256" key="5">
    <source>
        <dbReference type="SAM" id="MobiDB-lite"/>
    </source>
</evidence>
<dbReference type="PANTHER" id="PTHR30055">
    <property type="entry name" value="HTH-TYPE TRANSCRIPTIONAL REGULATOR RUTR"/>
    <property type="match status" value="1"/>
</dbReference>
<gene>
    <name evidence="7" type="ORF">JOF36_000997</name>
</gene>
<evidence type="ECO:0000313" key="7">
    <source>
        <dbReference type="EMBL" id="MBP2365301.1"/>
    </source>
</evidence>
<keyword evidence="1" id="KW-0805">Transcription regulation</keyword>
<dbReference type="InterPro" id="IPR050109">
    <property type="entry name" value="HTH-type_TetR-like_transc_reg"/>
</dbReference>
<evidence type="ECO:0000256" key="2">
    <source>
        <dbReference type="ARBA" id="ARBA00023125"/>
    </source>
</evidence>
<dbReference type="Gene3D" id="1.10.357.10">
    <property type="entry name" value="Tetracycline Repressor, domain 2"/>
    <property type="match status" value="1"/>
</dbReference>
<dbReference type="SUPFAM" id="SSF48498">
    <property type="entry name" value="Tetracyclin repressor-like, C-terminal domain"/>
    <property type="match status" value="1"/>
</dbReference>
<dbReference type="PRINTS" id="PR00455">
    <property type="entry name" value="HTHTETR"/>
</dbReference>
<feature type="domain" description="HTH tetR-type" evidence="6">
    <location>
        <begin position="1"/>
        <end position="61"/>
    </location>
</feature>
<evidence type="ECO:0000256" key="1">
    <source>
        <dbReference type="ARBA" id="ARBA00023015"/>
    </source>
</evidence>
<proteinExistence type="predicted"/>
<dbReference type="PANTHER" id="PTHR30055:SF234">
    <property type="entry name" value="HTH-TYPE TRANSCRIPTIONAL REGULATOR BETI"/>
    <property type="match status" value="1"/>
</dbReference>
<evidence type="ECO:0000259" key="6">
    <source>
        <dbReference type="PROSITE" id="PS50977"/>
    </source>
</evidence>
<evidence type="ECO:0000256" key="3">
    <source>
        <dbReference type="ARBA" id="ARBA00023163"/>
    </source>
</evidence>
<dbReference type="EMBL" id="JAGINU010000001">
    <property type="protein sequence ID" value="MBP2365301.1"/>
    <property type="molecule type" value="Genomic_DNA"/>
</dbReference>
<keyword evidence="2 4" id="KW-0238">DNA-binding</keyword>
<evidence type="ECO:0000313" key="8">
    <source>
        <dbReference type="Proteomes" id="UP001519295"/>
    </source>
</evidence>
<dbReference type="InterPro" id="IPR001647">
    <property type="entry name" value="HTH_TetR"/>
</dbReference>
<dbReference type="SUPFAM" id="SSF46689">
    <property type="entry name" value="Homeodomain-like"/>
    <property type="match status" value="1"/>
</dbReference>
<feature type="region of interest" description="Disordered" evidence="5">
    <location>
        <begin position="198"/>
        <end position="218"/>
    </location>
</feature>
<sequence length="218" mass="23074">MDTRDRIVAAAAEVMRDRGLARATTKEIAKAAGYSEATLYKHFRDKTDLFLAVLGERGPTGLAPVLLRLPDQVGKKPVEDVLHEVAQAAAEFYEQGFPMAASLFSEPSLLAAHRAALRARGAGPQFVGRALRDYLAAEQANGRVSEGVDPAAAGSLLLGACLERAFIGHFLDPAEHRPGVEEFAGSVVAALLGGVAPKESIQDKGRPSTPPPPGTRRT</sequence>
<protein>
    <submittedName>
        <fullName evidence="7">AcrR family transcriptional regulator</fullName>
    </submittedName>
</protein>
<comment type="caution">
    <text evidence="7">The sequence shown here is derived from an EMBL/GenBank/DDBJ whole genome shotgun (WGS) entry which is preliminary data.</text>
</comment>
<dbReference type="RefSeq" id="WP_210025227.1">
    <property type="nucleotide sequence ID" value="NZ_JAGINU010000001.1"/>
</dbReference>